<evidence type="ECO:0000256" key="1">
    <source>
        <dbReference type="SAM" id="MobiDB-lite"/>
    </source>
</evidence>
<dbReference type="EMBL" id="JAUHHV010000007">
    <property type="protein sequence ID" value="KAK1417631.1"/>
    <property type="molecule type" value="Genomic_DNA"/>
</dbReference>
<reference evidence="2" key="1">
    <citation type="journal article" date="2023" name="bioRxiv">
        <title>Improved chromosome-level genome assembly for marigold (Tagetes erecta).</title>
        <authorList>
            <person name="Jiang F."/>
            <person name="Yuan L."/>
            <person name="Wang S."/>
            <person name="Wang H."/>
            <person name="Xu D."/>
            <person name="Wang A."/>
            <person name="Fan W."/>
        </authorList>
    </citation>
    <scope>NUCLEOTIDE SEQUENCE</scope>
    <source>
        <strain evidence="2">WSJ</strain>
        <tissue evidence="2">Leaf</tissue>
    </source>
</reference>
<name>A0AAD8NR44_TARER</name>
<organism evidence="2 3">
    <name type="scientific">Tagetes erecta</name>
    <name type="common">African marigold</name>
    <dbReference type="NCBI Taxonomy" id="13708"/>
    <lineage>
        <taxon>Eukaryota</taxon>
        <taxon>Viridiplantae</taxon>
        <taxon>Streptophyta</taxon>
        <taxon>Embryophyta</taxon>
        <taxon>Tracheophyta</taxon>
        <taxon>Spermatophyta</taxon>
        <taxon>Magnoliopsida</taxon>
        <taxon>eudicotyledons</taxon>
        <taxon>Gunneridae</taxon>
        <taxon>Pentapetalae</taxon>
        <taxon>asterids</taxon>
        <taxon>campanulids</taxon>
        <taxon>Asterales</taxon>
        <taxon>Asteraceae</taxon>
        <taxon>Asteroideae</taxon>
        <taxon>Heliantheae alliance</taxon>
        <taxon>Tageteae</taxon>
        <taxon>Tagetes</taxon>
    </lineage>
</organism>
<feature type="region of interest" description="Disordered" evidence="1">
    <location>
        <begin position="226"/>
        <end position="255"/>
    </location>
</feature>
<evidence type="ECO:0000313" key="2">
    <source>
        <dbReference type="EMBL" id="KAK1417631.1"/>
    </source>
</evidence>
<proteinExistence type="predicted"/>
<sequence>MVHNNSKFDLNKNPAAVISCNDEFDTALRLECLGHGSISRASSRNQDAPNNGCALVLGLGPTPSANEQDLVLRLGVSNQYVTSKSDMKPFVGVSNGVGFDHVVVVDDGSSSTSVKRSGGYMPSLVLAPRISVPLRKLHISEPAQSSSLCKARGDEKRFLYKRVQENKNGLQVFYRPVLVSGLGHGSTDNHLLSGSSGISNSTGWLGKPAKRRQLIPPQVLVPSSMKSSSYLASNKQSRSATDNNDRAQKSLGLEAPTARVNDSVIDEI</sequence>
<keyword evidence="3" id="KW-1185">Reference proteome</keyword>
<evidence type="ECO:0000313" key="3">
    <source>
        <dbReference type="Proteomes" id="UP001229421"/>
    </source>
</evidence>
<dbReference type="AlphaFoldDB" id="A0AAD8NR44"/>
<gene>
    <name evidence="2" type="ORF">QVD17_26761</name>
</gene>
<comment type="caution">
    <text evidence="2">The sequence shown here is derived from an EMBL/GenBank/DDBJ whole genome shotgun (WGS) entry which is preliminary data.</text>
</comment>
<feature type="compositionally biased region" description="Polar residues" evidence="1">
    <location>
        <begin position="226"/>
        <end position="242"/>
    </location>
</feature>
<dbReference type="Proteomes" id="UP001229421">
    <property type="component" value="Unassembled WGS sequence"/>
</dbReference>
<protein>
    <submittedName>
        <fullName evidence="2">Uncharacterized protein</fullName>
    </submittedName>
</protein>
<accession>A0AAD8NR44</accession>